<dbReference type="InterPro" id="IPR011065">
    <property type="entry name" value="Kunitz_inhibitor_STI-like_sf"/>
</dbReference>
<comment type="caution">
    <text evidence="2">The sequence shown here is derived from an EMBL/GenBank/DDBJ whole genome shotgun (WGS) entry which is preliminary data.</text>
</comment>
<name>A0AAN9T2B3_PSOTE</name>
<dbReference type="PANTHER" id="PTHR33107">
    <property type="entry name" value="KUNITZ TRYPSIN INHIBITOR 2"/>
    <property type="match status" value="1"/>
</dbReference>
<protein>
    <submittedName>
        <fullName evidence="2">Uncharacterized protein</fullName>
    </submittedName>
</protein>
<reference evidence="2 3" key="1">
    <citation type="submission" date="2024-01" db="EMBL/GenBank/DDBJ databases">
        <title>The genomes of 5 underutilized Papilionoideae crops provide insights into root nodulation and disease resistanc.</title>
        <authorList>
            <person name="Jiang F."/>
        </authorList>
    </citation>
    <scope>NUCLEOTIDE SEQUENCE [LARGE SCALE GENOMIC DNA]</scope>
    <source>
        <strain evidence="2">DUOXIRENSHENG_FW03</strain>
        <tissue evidence="2">Leaves</tissue>
    </source>
</reference>
<feature type="chain" id="PRO_5042942340" evidence="1">
    <location>
        <begin position="24"/>
        <end position="211"/>
    </location>
</feature>
<dbReference type="PANTHER" id="PTHR33107:SF31">
    <property type="entry name" value="KUNITZ TYPE TRYPSIN INHIBITOR 104"/>
    <property type="match status" value="1"/>
</dbReference>
<dbReference type="SMART" id="SM00452">
    <property type="entry name" value="STI"/>
    <property type="match status" value="1"/>
</dbReference>
<organism evidence="2 3">
    <name type="scientific">Psophocarpus tetragonolobus</name>
    <name type="common">Winged bean</name>
    <name type="synonym">Dolichos tetragonolobus</name>
    <dbReference type="NCBI Taxonomy" id="3891"/>
    <lineage>
        <taxon>Eukaryota</taxon>
        <taxon>Viridiplantae</taxon>
        <taxon>Streptophyta</taxon>
        <taxon>Embryophyta</taxon>
        <taxon>Tracheophyta</taxon>
        <taxon>Spermatophyta</taxon>
        <taxon>Magnoliopsida</taxon>
        <taxon>eudicotyledons</taxon>
        <taxon>Gunneridae</taxon>
        <taxon>Pentapetalae</taxon>
        <taxon>rosids</taxon>
        <taxon>fabids</taxon>
        <taxon>Fabales</taxon>
        <taxon>Fabaceae</taxon>
        <taxon>Papilionoideae</taxon>
        <taxon>50 kb inversion clade</taxon>
        <taxon>NPAAA clade</taxon>
        <taxon>indigoferoid/millettioid clade</taxon>
        <taxon>Phaseoleae</taxon>
        <taxon>Psophocarpus</taxon>
    </lineage>
</organism>
<dbReference type="InterPro" id="IPR002160">
    <property type="entry name" value="Prot_inh_Kunz-lg"/>
</dbReference>
<dbReference type="Proteomes" id="UP001386955">
    <property type="component" value="Unassembled WGS sequence"/>
</dbReference>
<sequence>MSMKLFASLTLLVWFSTATSSLAQSNPRYVIDTHGDSLETDEIYYIRPAITDNGGRFTLIDRNGSCPLHVGLENTDMPQGYPVRFTLFVNNNNYDDNDDDVMVNNDLKVTFVEVFSTCVQSTEWKLGSNDTNIGRRFIITGVDDGIQSALNYFRIVETESSGIYNIRWCPTQVCPTCRFICGNGGIVRENGKILFALDGTPLPVVFQKKDD</sequence>
<feature type="signal peptide" evidence="1">
    <location>
        <begin position="1"/>
        <end position="23"/>
    </location>
</feature>
<keyword evidence="1" id="KW-0732">Signal</keyword>
<proteinExistence type="predicted"/>
<accession>A0AAN9T2B3</accession>
<dbReference type="SUPFAM" id="SSF50386">
    <property type="entry name" value="STI-like"/>
    <property type="match status" value="1"/>
</dbReference>
<gene>
    <name evidence="2" type="ORF">VNO78_06624</name>
</gene>
<dbReference type="GO" id="GO:0004866">
    <property type="term" value="F:endopeptidase inhibitor activity"/>
    <property type="evidence" value="ECO:0007669"/>
    <property type="project" value="InterPro"/>
</dbReference>
<dbReference type="PRINTS" id="PR00291">
    <property type="entry name" value="KUNITZINHBTR"/>
</dbReference>
<dbReference type="Pfam" id="PF00197">
    <property type="entry name" value="Kunitz_legume"/>
    <property type="match status" value="1"/>
</dbReference>
<evidence type="ECO:0000256" key="1">
    <source>
        <dbReference type="SAM" id="SignalP"/>
    </source>
</evidence>
<dbReference type="EMBL" id="JAYMYS010000002">
    <property type="protein sequence ID" value="KAK7405372.1"/>
    <property type="molecule type" value="Genomic_DNA"/>
</dbReference>
<evidence type="ECO:0000313" key="3">
    <source>
        <dbReference type="Proteomes" id="UP001386955"/>
    </source>
</evidence>
<dbReference type="Gene3D" id="2.80.10.50">
    <property type="match status" value="1"/>
</dbReference>
<evidence type="ECO:0000313" key="2">
    <source>
        <dbReference type="EMBL" id="KAK7405372.1"/>
    </source>
</evidence>
<dbReference type="AlphaFoldDB" id="A0AAN9T2B3"/>
<keyword evidence="3" id="KW-1185">Reference proteome</keyword>